<dbReference type="AlphaFoldDB" id="A0A6G4X130"/>
<evidence type="ECO:0000259" key="3">
    <source>
        <dbReference type="PROSITE" id="PS51186"/>
    </source>
</evidence>
<protein>
    <submittedName>
        <fullName evidence="4">GNAT family N-acetyltransferase</fullName>
    </submittedName>
</protein>
<comment type="caution">
    <text evidence="4">The sequence shown here is derived from an EMBL/GenBank/DDBJ whole genome shotgun (WGS) entry which is preliminary data.</text>
</comment>
<evidence type="ECO:0000256" key="1">
    <source>
        <dbReference type="ARBA" id="ARBA00022679"/>
    </source>
</evidence>
<dbReference type="SUPFAM" id="SSF55729">
    <property type="entry name" value="Acyl-CoA N-acyltransferases (Nat)"/>
    <property type="match status" value="1"/>
</dbReference>
<dbReference type="PROSITE" id="PS51186">
    <property type="entry name" value="GNAT"/>
    <property type="match status" value="1"/>
</dbReference>
<dbReference type="EMBL" id="JAAKZZ010000197">
    <property type="protein sequence ID" value="NGO70454.1"/>
    <property type="molecule type" value="Genomic_DNA"/>
</dbReference>
<feature type="domain" description="N-acetyltransferase" evidence="3">
    <location>
        <begin position="5"/>
        <end position="162"/>
    </location>
</feature>
<dbReference type="GO" id="GO:0016747">
    <property type="term" value="F:acyltransferase activity, transferring groups other than amino-acyl groups"/>
    <property type="evidence" value="ECO:0007669"/>
    <property type="project" value="InterPro"/>
</dbReference>
<proteinExistence type="predicted"/>
<keyword evidence="5" id="KW-1185">Reference proteome</keyword>
<organism evidence="4 5">
    <name type="scientific">Streptomyces boncukensis</name>
    <dbReference type="NCBI Taxonomy" id="2711219"/>
    <lineage>
        <taxon>Bacteria</taxon>
        <taxon>Bacillati</taxon>
        <taxon>Actinomycetota</taxon>
        <taxon>Actinomycetes</taxon>
        <taxon>Kitasatosporales</taxon>
        <taxon>Streptomycetaceae</taxon>
        <taxon>Streptomyces</taxon>
    </lineage>
</organism>
<dbReference type="RefSeq" id="WP_165300121.1">
    <property type="nucleotide sequence ID" value="NZ_JAAKZZ010000197.1"/>
</dbReference>
<dbReference type="Gene3D" id="3.40.630.30">
    <property type="match status" value="1"/>
</dbReference>
<evidence type="ECO:0000313" key="5">
    <source>
        <dbReference type="Proteomes" id="UP000477722"/>
    </source>
</evidence>
<evidence type="ECO:0000256" key="2">
    <source>
        <dbReference type="ARBA" id="ARBA00023315"/>
    </source>
</evidence>
<keyword evidence="2" id="KW-0012">Acyltransferase</keyword>
<dbReference type="Proteomes" id="UP000477722">
    <property type="component" value="Unassembled WGS sequence"/>
</dbReference>
<name>A0A6G4X130_9ACTN</name>
<dbReference type="PANTHER" id="PTHR43877">
    <property type="entry name" value="AMINOALKYLPHOSPHONATE N-ACETYLTRANSFERASE-RELATED-RELATED"/>
    <property type="match status" value="1"/>
</dbReference>
<dbReference type="PANTHER" id="PTHR43877:SF2">
    <property type="entry name" value="AMINOALKYLPHOSPHONATE N-ACETYLTRANSFERASE-RELATED"/>
    <property type="match status" value="1"/>
</dbReference>
<evidence type="ECO:0000313" key="4">
    <source>
        <dbReference type="EMBL" id="NGO70454.1"/>
    </source>
</evidence>
<accession>A0A6G4X130</accession>
<dbReference type="InterPro" id="IPR000182">
    <property type="entry name" value="GNAT_dom"/>
</dbReference>
<dbReference type="Pfam" id="PF00583">
    <property type="entry name" value="Acetyltransf_1"/>
    <property type="match status" value="1"/>
</dbReference>
<dbReference type="InterPro" id="IPR050832">
    <property type="entry name" value="Bact_Acetyltransf"/>
</dbReference>
<dbReference type="CDD" id="cd04301">
    <property type="entry name" value="NAT_SF"/>
    <property type="match status" value="1"/>
</dbReference>
<keyword evidence="1 4" id="KW-0808">Transferase</keyword>
<sequence>MSSVTTVRRLSPADWELYRRVRLAALAEAPAAFQATHAEELAFSDVRWRERLTRRNTLLAEDGEGPSGLVGVIARDAAPGTGKLVSMWVAPRARGTGVADRLVTGALGLAGELGFTAVVLSVVDGNGAAERLYARHGFQRTGATGTCRNGRGTEFEMAVRVV</sequence>
<dbReference type="InterPro" id="IPR016181">
    <property type="entry name" value="Acyl_CoA_acyltransferase"/>
</dbReference>
<gene>
    <name evidence="4" type="ORF">G5C65_19270</name>
</gene>
<reference evidence="4 5" key="1">
    <citation type="submission" date="2020-02" db="EMBL/GenBank/DDBJ databases">
        <title>Whole-genome analyses of novel actinobacteria.</title>
        <authorList>
            <person name="Sahin N."/>
            <person name="Tatar D."/>
        </authorList>
    </citation>
    <scope>NUCLEOTIDE SEQUENCE [LARGE SCALE GENOMIC DNA]</scope>
    <source>
        <strain evidence="4 5">SB3404</strain>
    </source>
</reference>